<evidence type="ECO:0000256" key="1">
    <source>
        <dbReference type="SAM" id="SignalP"/>
    </source>
</evidence>
<feature type="chain" id="PRO_5022143052" description="TSP C-terminal domain-containing protein" evidence="1">
    <location>
        <begin position="23"/>
        <end position="262"/>
    </location>
</feature>
<accession>A0A558DYW9</accession>
<protein>
    <recommendedName>
        <fullName evidence="2">TSP C-terminal domain-containing protein</fullName>
    </recommendedName>
</protein>
<dbReference type="GO" id="GO:0007155">
    <property type="term" value="P:cell adhesion"/>
    <property type="evidence" value="ECO:0007669"/>
    <property type="project" value="InterPro"/>
</dbReference>
<dbReference type="GO" id="GO:0005576">
    <property type="term" value="C:extracellular region"/>
    <property type="evidence" value="ECO:0007669"/>
    <property type="project" value="InterPro"/>
</dbReference>
<organism evidence="3 4">
    <name type="scientific">Sedimenticola selenatireducens</name>
    <dbReference type="NCBI Taxonomy" id="191960"/>
    <lineage>
        <taxon>Bacteria</taxon>
        <taxon>Pseudomonadati</taxon>
        <taxon>Pseudomonadota</taxon>
        <taxon>Gammaproteobacteria</taxon>
        <taxon>Chromatiales</taxon>
        <taxon>Sedimenticolaceae</taxon>
        <taxon>Sedimenticola</taxon>
    </lineage>
</organism>
<dbReference type="SUPFAM" id="SSF49899">
    <property type="entry name" value="Concanavalin A-like lectins/glucanases"/>
    <property type="match status" value="1"/>
</dbReference>
<dbReference type="Gene3D" id="2.60.120.200">
    <property type="match status" value="1"/>
</dbReference>
<dbReference type="AlphaFoldDB" id="A0A558DYW9"/>
<dbReference type="InterPro" id="IPR013320">
    <property type="entry name" value="ConA-like_dom_sf"/>
</dbReference>
<evidence type="ECO:0000259" key="2">
    <source>
        <dbReference type="PROSITE" id="PS51236"/>
    </source>
</evidence>
<name>A0A558DYW9_9GAMM</name>
<dbReference type="OrthoDB" id="9152117at2"/>
<dbReference type="Proteomes" id="UP000316649">
    <property type="component" value="Unassembled WGS sequence"/>
</dbReference>
<comment type="caution">
    <text evidence="3">The sequence shown here is derived from an EMBL/GenBank/DDBJ whole genome shotgun (WGS) entry which is preliminary data.</text>
</comment>
<dbReference type="Pfam" id="PF05735">
    <property type="entry name" value="TSP_C"/>
    <property type="match status" value="1"/>
</dbReference>
<gene>
    <name evidence="3" type="ORF">FHP88_14220</name>
</gene>
<dbReference type="InterPro" id="IPR008859">
    <property type="entry name" value="Thrombospondin_C"/>
</dbReference>
<keyword evidence="1" id="KW-0732">Signal</keyword>
<dbReference type="PROSITE" id="PS51236">
    <property type="entry name" value="TSP_CTER"/>
    <property type="match status" value="1"/>
</dbReference>
<dbReference type="GO" id="GO:0005509">
    <property type="term" value="F:calcium ion binding"/>
    <property type="evidence" value="ECO:0007669"/>
    <property type="project" value="InterPro"/>
</dbReference>
<evidence type="ECO:0000313" key="3">
    <source>
        <dbReference type="EMBL" id="TVO71471.1"/>
    </source>
</evidence>
<keyword evidence="4" id="KW-1185">Reference proteome</keyword>
<sequence>MLTHMKIITAVGLMSIAGSVFAVPTPIDLNTFQQEGPLGNGNWVVSGDGNSVLQTINGNPTAFVSPGNFFNTQFQGSFSAANDGDDDYMGFVFGFDANDTTPFFLFDWKQGQQSGSAPGFYLSEVSGGLNAIPFGNHHLDATGYDVLATNLGTGWVDNVIYDFTLEYTASLIKIDISGGSFGTGTNIFNYATSGNTTGRFGFYNFSQSQVAYQGFTETVAPTFCELNPTDPQCTGAQVPVPVPLSLIGLGLGLLGLSRRIKR</sequence>
<evidence type="ECO:0000313" key="4">
    <source>
        <dbReference type="Proteomes" id="UP000316649"/>
    </source>
</evidence>
<reference evidence="3 4" key="1">
    <citation type="submission" date="2019-07" db="EMBL/GenBank/DDBJ databases">
        <title>The pathways for chlorine oxyanion respiration interact through the shared metabolite chlorate.</title>
        <authorList>
            <person name="Barnum T.P."/>
            <person name="Cheng Y."/>
            <person name="Hill K.A."/>
            <person name="Lucas L.N."/>
            <person name="Carlson H.K."/>
            <person name="Coates J.D."/>
        </authorList>
    </citation>
    <scope>NUCLEOTIDE SEQUENCE [LARGE SCALE GENOMIC DNA]</scope>
    <source>
        <strain evidence="3 4">BK-1</strain>
    </source>
</reference>
<dbReference type="EMBL" id="VMNH01000021">
    <property type="protein sequence ID" value="TVO71471.1"/>
    <property type="molecule type" value="Genomic_DNA"/>
</dbReference>
<proteinExistence type="predicted"/>
<feature type="domain" description="TSP C-terminal" evidence="2">
    <location>
        <begin position="25"/>
        <end position="224"/>
    </location>
</feature>
<feature type="signal peptide" evidence="1">
    <location>
        <begin position="1"/>
        <end position="22"/>
    </location>
</feature>